<sequence length="264" mass="29609">MIYGKLPVSFLMALASEKNGSTNSAIAQTLLENLDAVRGMGIRELAAFCHVAPSSVSRFCRELGFEGYAELREVLETARLYYERPSAAAGPRRRAEEYLQKTADSLRLAAASDDLLKLRKLCGEIDHYPRVAAFGLLKAEAAAISLQCDLLMLGRQIYTNASYAQQMDYILSAGEEDLILLFSCTGSYFEYHEPGEYRERLYKPRIWMIAGEKKPREDYIDETVYYPSAHSQAGHPYQLLWIAGLIAQEYAAYLDGKEDKTGGK</sequence>
<dbReference type="PANTHER" id="PTHR30514">
    <property type="entry name" value="GLUCOKINASE"/>
    <property type="match status" value="1"/>
</dbReference>
<dbReference type="InterPro" id="IPR009057">
    <property type="entry name" value="Homeodomain-like_sf"/>
</dbReference>
<evidence type="ECO:0000313" key="3">
    <source>
        <dbReference type="Proteomes" id="UP000824241"/>
    </source>
</evidence>
<dbReference type="InterPro" id="IPR000281">
    <property type="entry name" value="HTH_RpiR"/>
</dbReference>
<dbReference type="SUPFAM" id="SSF46689">
    <property type="entry name" value="Homeodomain-like"/>
    <property type="match status" value="1"/>
</dbReference>
<evidence type="ECO:0000313" key="2">
    <source>
        <dbReference type="EMBL" id="HIR60267.1"/>
    </source>
</evidence>
<dbReference type="AlphaFoldDB" id="A0A9D1DWE4"/>
<evidence type="ECO:0000259" key="1">
    <source>
        <dbReference type="PROSITE" id="PS51071"/>
    </source>
</evidence>
<reference evidence="2" key="2">
    <citation type="journal article" date="2021" name="PeerJ">
        <title>Extensive microbial diversity within the chicken gut microbiome revealed by metagenomics and culture.</title>
        <authorList>
            <person name="Gilroy R."/>
            <person name="Ravi A."/>
            <person name="Getino M."/>
            <person name="Pursley I."/>
            <person name="Horton D.L."/>
            <person name="Alikhan N.F."/>
            <person name="Baker D."/>
            <person name="Gharbi K."/>
            <person name="Hall N."/>
            <person name="Watson M."/>
            <person name="Adriaenssens E.M."/>
            <person name="Foster-Nyarko E."/>
            <person name="Jarju S."/>
            <person name="Secka A."/>
            <person name="Antonio M."/>
            <person name="Oren A."/>
            <person name="Chaudhuri R.R."/>
            <person name="La Ragione R."/>
            <person name="Hildebrand F."/>
            <person name="Pallen M.J."/>
        </authorList>
    </citation>
    <scope>NUCLEOTIDE SEQUENCE</scope>
    <source>
        <strain evidence="2">CHK189-12415</strain>
    </source>
</reference>
<gene>
    <name evidence="2" type="ORF">IAB37_01655</name>
</gene>
<protein>
    <submittedName>
        <fullName evidence="2">MurR/RpiR family transcriptional regulator</fullName>
    </submittedName>
</protein>
<name>A0A9D1DWE4_9FIRM</name>
<feature type="domain" description="HTH rpiR-type" evidence="1">
    <location>
        <begin position="6"/>
        <end position="82"/>
    </location>
</feature>
<dbReference type="GO" id="GO:0003677">
    <property type="term" value="F:DNA binding"/>
    <property type="evidence" value="ECO:0007669"/>
    <property type="project" value="InterPro"/>
</dbReference>
<dbReference type="Pfam" id="PF01418">
    <property type="entry name" value="HTH_6"/>
    <property type="match status" value="1"/>
</dbReference>
<organism evidence="2 3">
    <name type="scientific">Candidatus Faecivivens stercoravium</name>
    <dbReference type="NCBI Taxonomy" id="2840803"/>
    <lineage>
        <taxon>Bacteria</taxon>
        <taxon>Bacillati</taxon>
        <taxon>Bacillota</taxon>
        <taxon>Clostridia</taxon>
        <taxon>Eubacteriales</taxon>
        <taxon>Oscillospiraceae</taxon>
        <taxon>Oscillospiraceae incertae sedis</taxon>
        <taxon>Candidatus Faecivivens</taxon>
    </lineage>
</organism>
<dbReference type="Gene3D" id="1.10.10.10">
    <property type="entry name" value="Winged helix-like DNA-binding domain superfamily/Winged helix DNA-binding domain"/>
    <property type="match status" value="1"/>
</dbReference>
<dbReference type="GO" id="GO:0003700">
    <property type="term" value="F:DNA-binding transcription factor activity"/>
    <property type="evidence" value="ECO:0007669"/>
    <property type="project" value="InterPro"/>
</dbReference>
<comment type="caution">
    <text evidence="2">The sequence shown here is derived from an EMBL/GenBank/DDBJ whole genome shotgun (WGS) entry which is preliminary data.</text>
</comment>
<dbReference type="GO" id="GO:0097367">
    <property type="term" value="F:carbohydrate derivative binding"/>
    <property type="evidence" value="ECO:0007669"/>
    <property type="project" value="InterPro"/>
</dbReference>
<dbReference type="PANTHER" id="PTHR30514:SF1">
    <property type="entry name" value="HTH-TYPE TRANSCRIPTIONAL REGULATOR HEXR-RELATED"/>
    <property type="match status" value="1"/>
</dbReference>
<proteinExistence type="predicted"/>
<dbReference type="Proteomes" id="UP000824241">
    <property type="component" value="Unassembled WGS sequence"/>
</dbReference>
<dbReference type="InterPro" id="IPR036388">
    <property type="entry name" value="WH-like_DNA-bd_sf"/>
</dbReference>
<dbReference type="InterPro" id="IPR047640">
    <property type="entry name" value="RpiR-like"/>
</dbReference>
<accession>A0A9D1DWE4</accession>
<dbReference type="EMBL" id="DVHA01000051">
    <property type="protein sequence ID" value="HIR60267.1"/>
    <property type="molecule type" value="Genomic_DNA"/>
</dbReference>
<dbReference type="PROSITE" id="PS51071">
    <property type="entry name" value="HTH_RPIR"/>
    <property type="match status" value="1"/>
</dbReference>
<reference evidence="2" key="1">
    <citation type="submission" date="2020-10" db="EMBL/GenBank/DDBJ databases">
        <authorList>
            <person name="Gilroy R."/>
        </authorList>
    </citation>
    <scope>NUCLEOTIDE SEQUENCE</scope>
    <source>
        <strain evidence="2">CHK189-12415</strain>
    </source>
</reference>